<reference evidence="2 3" key="1">
    <citation type="submission" date="2017-06" db="EMBL/GenBank/DDBJ databases">
        <title>Comparative genomic analysis of Ambrosia Fusariam Clade fungi.</title>
        <authorList>
            <person name="Stajich J.E."/>
            <person name="Carrillo J."/>
            <person name="Kijimoto T."/>
            <person name="Eskalen A."/>
            <person name="O'Donnell K."/>
            <person name="Kasson M."/>
        </authorList>
    </citation>
    <scope>NUCLEOTIDE SEQUENCE [LARGE SCALE GENOMIC DNA]</scope>
    <source>
        <strain evidence="2">UCR3666</strain>
    </source>
</reference>
<organism evidence="2 3">
    <name type="scientific">Fusarium kuroshium</name>
    <dbReference type="NCBI Taxonomy" id="2010991"/>
    <lineage>
        <taxon>Eukaryota</taxon>
        <taxon>Fungi</taxon>
        <taxon>Dikarya</taxon>
        <taxon>Ascomycota</taxon>
        <taxon>Pezizomycotina</taxon>
        <taxon>Sordariomycetes</taxon>
        <taxon>Hypocreomycetidae</taxon>
        <taxon>Hypocreales</taxon>
        <taxon>Nectriaceae</taxon>
        <taxon>Fusarium</taxon>
        <taxon>Fusarium solani species complex</taxon>
    </lineage>
</organism>
<feature type="compositionally biased region" description="Low complexity" evidence="1">
    <location>
        <begin position="53"/>
        <end position="69"/>
    </location>
</feature>
<evidence type="ECO:0000313" key="3">
    <source>
        <dbReference type="Proteomes" id="UP000277212"/>
    </source>
</evidence>
<feature type="region of interest" description="Disordered" evidence="1">
    <location>
        <begin position="21"/>
        <end position="79"/>
    </location>
</feature>
<keyword evidence="3" id="KW-1185">Reference proteome</keyword>
<dbReference type="Proteomes" id="UP000277212">
    <property type="component" value="Unassembled WGS sequence"/>
</dbReference>
<feature type="region of interest" description="Disordered" evidence="1">
    <location>
        <begin position="112"/>
        <end position="144"/>
    </location>
</feature>
<dbReference type="EMBL" id="NKUJ01000300">
    <property type="protein sequence ID" value="RMJ08192.1"/>
    <property type="molecule type" value="Genomic_DNA"/>
</dbReference>
<protein>
    <submittedName>
        <fullName evidence="2">Uncharacterized protein</fullName>
    </submittedName>
</protein>
<feature type="compositionally biased region" description="Gly residues" evidence="1">
    <location>
        <begin position="112"/>
        <end position="122"/>
    </location>
</feature>
<name>A0A3M2RSR9_9HYPO</name>
<feature type="compositionally biased region" description="Polar residues" evidence="1">
    <location>
        <begin position="134"/>
        <end position="144"/>
    </location>
</feature>
<gene>
    <name evidence="2" type="ORF">CDV36_012206</name>
</gene>
<dbReference type="AlphaFoldDB" id="A0A3M2RSR9"/>
<accession>A0A3M2RSR9</accession>
<evidence type="ECO:0000313" key="2">
    <source>
        <dbReference type="EMBL" id="RMJ08192.1"/>
    </source>
</evidence>
<sequence>MASSTSSSWCHVSTASGQESLDTCSLLSDESPAQDIASSGGHDIDSHPDSDDSSSSSSSSNSMSWIPGSDGNDPDPVPRTLEWLCAAERPWEGLNLSIDRDLSFWADAARGEGNGAAVGMGGPQDPPGRDERASTSVTGLSLSS</sequence>
<proteinExistence type="predicted"/>
<evidence type="ECO:0000256" key="1">
    <source>
        <dbReference type="SAM" id="MobiDB-lite"/>
    </source>
</evidence>
<comment type="caution">
    <text evidence="2">The sequence shown here is derived from an EMBL/GenBank/DDBJ whole genome shotgun (WGS) entry which is preliminary data.</text>
</comment>